<dbReference type="KEGG" id="ccac:CcaHIS019_0305040"/>
<dbReference type="Pfam" id="PF00294">
    <property type="entry name" value="PfkB"/>
    <property type="match status" value="1"/>
</dbReference>
<feature type="compositionally biased region" description="Low complexity" evidence="1">
    <location>
        <begin position="96"/>
        <end position="120"/>
    </location>
</feature>
<evidence type="ECO:0000313" key="4">
    <source>
        <dbReference type="Proteomes" id="UP001233271"/>
    </source>
</evidence>
<protein>
    <recommendedName>
        <fullName evidence="2">Carbohydrate kinase PfkB domain-containing protein</fullName>
    </recommendedName>
</protein>
<keyword evidence="4" id="KW-1185">Reference proteome</keyword>
<evidence type="ECO:0000313" key="3">
    <source>
        <dbReference type="EMBL" id="BEI90434.1"/>
    </source>
</evidence>
<accession>A0AA48I684</accession>
<dbReference type="RefSeq" id="XP_060455699.1">
    <property type="nucleotide sequence ID" value="XM_060598958.1"/>
</dbReference>
<name>A0AA48I684_9TREE</name>
<dbReference type="InterPro" id="IPR011611">
    <property type="entry name" value="PfkB_dom"/>
</dbReference>
<proteinExistence type="predicted"/>
<dbReference type="GeneID" id="85494304"/>
<feature type="region of interest" description="Disordered" evidence="1">
    <location>
        <begin position="170"/>
        <end position="193"/>
    </location>
</feature>
<feature type="domain" description="Carbohydrate kinase PfkB" evidence="2">
    <location>
        <begin position="296"/>
        <end position="435"/>
    </location>
</feature>
<dbReference type="SUPFAM" id="SSF53613">
    <property type="entry name" value="Ribokinase-like"/>
    <property type="match status" value="1"/>
</dbReference>
<dbReference type="Proteomes" id="UP001233271">
    <property type="component" value="Chromosome 3"/>
</dbReference>
<evidence type="ECO:0000256" key="1">
    <source>
        <dbReference type="SAM" id="MobiDB-lite"/>
    </source>
</evidence>
<gene>
    <name evidence="3" type="ORF">CcaverHIS019_0305040</name>
</gene>
<dbReference type="PANTHER" id="PTHR47098:SF2">
    <property type="entry name" value="PROTEIN MAK32"/>
    <property type="match status" value="1"/>
</dbReference>
<organism evidence="3 4">
    <name type="scientific">Cutaneotrichosporon cavernicola</name>
    <dbReference type="NCBI Taxonomy" id="279322"/>
    <lineage>
        <taxon>Eukaryota</taxon>
        <taxon>Fungi</taxon>
        <taxon>Dikarya</taxon>
        <taxon>Basidiomycota</taxon>
        <taxon>Agaricomycotina</taxon>
        <taxon>Tremellomycetes</taxon>
        <taxon>Trichosporonales</taxon>
        <taxon>Trichosporonaceae</taxon>
        <taxon>Cutaneotrichosporon</taxon>
    </lineage>
</organism>
<reference evidence="3" key="1">
    <citation type="journal article" date="2023" name="BMC Genomics">
        <title>Chromosome-level genome assemblies of Cutaneotrichosporon spp. (Trichosporonales, Basidiomycota) reveal imbalanced evolution between nucleotide sequences and chromosome synteny.</title>
        <authorList>
            <person name="Kobayashi Y."/>
            <person name="Kayamori A."/>
            <person name="Aoki K."/>
            <person name="Shiwa Y."/>
            <person name="Matsutani M."/>
            <person name="Fujita N."/>
            <person name="Sugita T."/>
            <person name="Iwasaki W."/>
            <person name="Tanaka N."/>
            <person name="Takashima M."/>
        </authorList>
    </citation>
    <scope>NUCLEOTIDE SEQUENCE</scope>
    <source>
        <strain evidence="3">HIS019</strain>
    </source>
</reference>
<feature type="region of interest" description="Disordered" evidence="1">
    <location>
        <begin position="96"/>
        <end position="123"/>
    </location>
</feature>
<sequence length="466" mass="49078">MSRGLETPPVLASIGTVLIDIFEPQSAASLGTSSAVSSWAASSSGRTDSAPLGCSSTGELHPSMPCPTSSLPLPLLASPSALVSFSDLHPKVPSSTPLISSSLPTSASFSSSPSEISPSPRKAPQIEAVGEIPLGGRMVIGGGAMYAIVGARVWLPPIALRTIIDRSPGRRRVEGEAQGGVTAAPPGSLPARENPDEFDDLPRELEEELLSYGPNMWVFNRVPGGRVPRARIGYNGAVRSYAHIIKPVPRTALDLAHGPLFGAEYLHVSPPFSSSDLLNLLSDLPSSWNPKVVFEPAPSSCHPAGRRAFEAAAQRVHALSPNHEELLSLYDRPVLEEEGEIRKVVEEIVAYLLGLGVPVVAVRCGASGACIGTVEGLRWVPSFFEGEQHRVRDVTGAGNAFIGGYIAGLRLTGDPYTAALYGMVSASFVIEQLGPPSLSVSTDGELWNGDSAQHRLAALSERVPWA</sequence>
<dbReference type="EMBL" id="AP028214">
    <property type="protein sequence ID" value="BEI90434.1"/>
    <property type="molecule type" value="Genomic_DNA"/>
</dbReference>
<dbReference type="AlphaFoldDB" id="A0AA48I684"/>
<dbReference type="InterPro" id="IPR029056">
    <property type="entry name" value="Ribokinase-like"/>
</dbReference>
<evidence type="ECO:0000259" key="2">
    <source>
        <dbReference type="Pfam" id="PF00294"/>
    </source>
</evidence>
<dbReference type="Gene3D" id="3.40.1190.20">
    <property type="match status" value="1"/>
</dbReference>
<dbReference type="PANTHER" id="PTHR47098">
    <property type="entry name" value="PROTEIN MAK32"/>
    <property type="match status" value="1"/>
</dbReference>